<evidence type="ECO:0000313" key="4">
    <source>
        <dbReference type="Proteomes" id="UP001295794"/>
    </source>
</evidence>
<keyword evidence="1" id="KW-0175">Coiled coil</keyword>
<name>A0AAD2K0C2_9AGAR</name>
<feature type="coiled-coil region" evidence="1">
    <location>
        <begin position="65"/>
        <end position="135"/>
    </location>
</feature>
<protein>
    <submittedName>
        <fullName evidence="3">Uncharacterized protein</fullName>
    </submittedName>
</protein>
<dbReference type="EMBL" id="CAVNYO010000169">
    <property type="protein sequence ID" value="CAK5270941.1"/>
    <property type="molecule type" value="Genomic_DNA"/>
</dbReference>
<dbReference type="Proteomes" id="UP001295794">
    <property type="component" value="Unassembled WGS sequence"/>
</dbReference>
<dbReference type="AlphaFoldDB" id="A0AAD2K0C2"/>
<feature type="region of interest" description="Disordered" evidence="2">
    <location>
        <begin position="1"/>
        <end position="32"/>
    </location>
</feature>
<comment type="caution">
    <text evidence="3">The sequence shown here is derived from an EMBL/GenBank/DDBJ whole genome shotgun (WGS) entry which is preliminary data.</text>
</comment>
<keyword evidence="4" id="KW-1185">Reference proteome</keyword>
<reference evidence="3" key="1">
    <citation type="submission" date="2023-11" db="EMBL/GenBank/DDBJ databases">
        <authorList>
            <person name="De Vega J J."/>
            <person name="De Vega J J."/>
        </authorList>
    </citation>
    <scope>NUCLEOTIDE SEQUENCE</scope>
</reference>
<feature type="compositionally biased region" description="Polar residues" evidence="2">
    <location>
        <begin position="296"/>
        <end position="307"/>
    </location>
</feature>
<feature type="compositionally biased region" description="Basic residues" evidence="2">
    <location>
        <begin position="279"/>
        <end position="295"/>
    </location>
</feature>
<feature type="region of interest" description="Disordered" evidence="2">
    <location>
        <begin position="257"/>
        <end position="338"/>
    </location>
</feature>
<sequence length="338" mass="38633">MAKHSAKKAGKENINKGTRQTKHSKEKPDLDVLNDPRILEAALAALEQKYDVENCTVYSAIPARLRQQEEQLRQEKAANEEKDRDLAKLRSMLQKHNSDDKGTEMVDVTEVQVALQAAHDRNSALEEELATLKSQSEQRQTIPRPRGNKWTLEIEMDLLPGETRSRAHAVFLMIQRGCRQMYHRAHINKSLAWDDVPTGERAKLLAALNEQFPLLKDYENDWATIAILRQYMKNLRSQAYRSGELEVPDQYHYLRLNSAKRDPSGSRTKRIKSVLTGAHRSKSSKSKKSAKKTVRQKSSAYSSKQRISVSEEDVSESEELEDEMEVDRSGTTENEMSD</sequence>
<evidence type="ECO:0000313" key="3">
    <source>
        <dbReference type="EMBL" id="CAK5270941.1"/>
    </source>
</evidence>
<evidence type="ECO:0000256" key="1">
    <source>
        <dbReference type="SAM" id="Coils"/>
    </source>
</evidence>
<feature type="compositionally biased region" description="Polar residues" evidence="2">
    <location>
        <begin position="329"/>
        <end position="338"/>
    </location>
</feature>
<evidence type="ECO:0000256" key="2">
    <source>
        <dbReference type="SAM" id="MobiDB-lite"/>
    </source>
</evidence>
<feature type="compositionally biased region" description="Acidic residues" evidence="2">
    <location>
        <begin position="310"/>
        <end position="325"/>
    </location>
</feature>
<proteinExistence type="predicted"/>
<organism evidence="3 4">
    <name type="scientific">Mycena citricolor</name>
    <dbReference type="NCBI Taxonomy" id="2018698"/>
    <lineage>
        <taxon>Eukaryota</taxon>
        <taxon>Fungi</taxon>
        <taxon>Dikarya</taxon>
        <taxon>Basidiomycota</taxon>
        <taxon>Agaricomycotina</taxon>
        <taxon>Agaricomycetes</taxon>
        <taxon>Agaricomycetidae</taxon>
        <taxon>Agaricales</taxon>
        <taxon>Marasmiineae</taxon>
        <taxon>Mycenaceae</taxon>
        <taxon>Mycena</taxon>
    </lineage>
</organism>
<accession>A0AAD2K0C2</accession>
<gene>
    <name evidence="3" type="ORF">MYCIT1_LOCUS15750</name>
</gene>